<dbReference type="FunFam" id="1.25.40.10:FF:000184">
    <property type="entry name" value="Pentatricopeptide repeat-containing protein, chloroplastic"/>
    <property type="match status" value="1"/>
</dbReference>
<dbReference type="Gramene" id="ONK55050">
    <property type="protein sequence ID" value="ONK55050"/>
    <property type="gene ID" value="A4U43_UnF8180"/>
</dbReference>
<dbReference type="PROSITE" id="PS51375">
    <property type="entry name" value="PPR"/>
    <property type="match status" value="3"/>
</dbReference>
<proteinExistence type="predicted"/>
<dbReference type="InterPro" id="IPR011990">
    <property type="entry name" value="TPR-like_helical_dom_sf"/>
</dbReference>
<dbReference type="PANTHER" id="PTHR47926">
    <property type="entry name" value="PENTATRICOPEPTIDE REPEAT-CONTAINING PROTEIN"/>
    <property type="match status" value="1"/>
</dbReference>
<dbReference type="PANTHER" id="PTHR47926:SF437">
    <property type="entry name" value="PENTACOTRIPEPTIDE-REPEAT REGION OF PRORP DOMAIN-CONTAINING PROTEIN"/>
    <property type="match status" value="1"/>
</dbReference>
<dbReference type="Pfam" id="PF01535">
    <property type="entry name" value="PPR"/>
    <property type="match status" value="3"/>
</dbReference>
<dbReference type="Proteomes" id="UP000243459">
    <property type="component" value="Unassembled WGS sequence"/>
</dbReference>
<reference evidence="4" key="1">
    <citation type="journal article" date="2017" name="Nat. Commun.">
        <title>The asparagus genome sheds light on the origin and evolution of a young Y chromosome.</title>
        <authorList>
            <person name="Harkess A."/>
            <person name="Zhou J."/>
            <person name="Xu C."/>
            <person name="Bowers J.E."/>
            <person name="Van der Hulst R."/>
            <person name="Ayyampalayam S."/>
            <person name="Mercati F."/>
            <person name="Riccardi P."/>
            <person name="McKain M.R."/>
            <person name="Kakrana A."/>
            <person name="Tang H."/>
            <person name="Ray J."/>
            <person name="Groenendijk J."/>
            <person name="Arikit S."/>
            <person name="Mathioni S.M."/>
            <person name="Nakano M."/>
            <person name="Shan H."/>
            <person name="Telgmann-Rauber A."/>
            <person name="Kanno A."/>
            <person name="Yue Z."/>
            <person name="Chen H."/>
            <person name="Li W."/>
            <person name="Chen Y."/>
            <person name="Xu X."/>
            <person name="Zhang Y."/>
            <person name="Luo S."/>
            <person name="Chen H."/>
            <person name="Gao J."/>
            <person name="Mao Z."/>
            <person name="Pires J.C."/>
            <person name="Luo M."/>
            <person name="Kudrna D."/>
            <person name="Wing R.A."/>
            <person name="Meyers B.C."/>
            <person name="Yi K."/>
            <person name="Kong H."/>
            <person name="Lavrijsen P."/>
            <person name="Sunseri F."/>
            <person name="Falavigna A."/>
            <person name="Ye Y."/>
            <person name="Leebens-Mack J.H."/>
            <person name="Chen G."/>
        </authorList>
    </citation>
    <scope>NUCLEOTIDE SEQUENCE [LARGE SCALE GENOMIC DNA]</scope>
    <source>
        <strain evidence="4">cv. DH0086</strain>
    </source>
</reference>
<name>A0A1R3L613_ASPOF</name>
<keyword evidence="1" id="KW-0677">Repeat</keyword>
<evidence type="ECO:0000313" key="4">
    <source>
        <dbReference type="Proteomes" id="UP000243459"/>
    </source>
</evidence>
<feature type="repeat" description="PPR" evidence="2">
    <location>
        <begin position="170"/>
        <end position="204"/>
    </location>
</feature>
<dbReference type="InterPro" id="IPR046960">
    <property type="entry name" value="PPR_At4g14850-like_plant"/>
</dbReference>
<feature type="repeat" description="PPR" evidence="2">
    <location>
        <begin position="67"/>
        <end position="101"/>
    </location>
</feature>
<dbReference type="GO" id="GO:0009451">
    <property type="term" value="P:RNA modification"/>
    <property type="evidence" value="ECO:0007669"/>
    <property type="project" value="InterPro"/>
</dbReference>
<accession>A0A1R3L613</accession>
<evidence type="ECO:0000256" key="1">
    <source>
        <dbReference type="ARBA" id="ARBA00022737"/>
    </source>
</evidence>
<protein>
    <recommendedName>
        <fullName evidence="5">Pentatricopeptide repeat-containing protein</fullName>
    </recommendedName>
</protein>
<dbReference type="GO" id="GO:0003723">
    <property type="term" value="F:RNA binding"/>
    <property type="evidence" value="ECO:0007669"/>
    <property type="project" value="InterPro"/>
</dbReference>
<evidence type="ECO:0000256" key="2">
    <source>
        <dbReference type="PROSITE-ProRule" id="PRU00708"/>
    </source>
</evidence>
<evidence type="ECO:0000313" key="3">
    <source>
        <dbReference type="EMBL" id="ONK55050.1"/>
    </source>
</evidence>
<dbReference type="Gene3D" id="1.25.40.10">
    <property type="entry name" value="Tetratricopeptide repeat domain"/>
    <property type="match status" value="2"/>
</dbReference>
<dbReference type="EMBL" id="KV863822">
    <property type="protein sequence ID" value="ONK55050.1"/>
    <property type="molecule type" value="Genomic_DNA"/>
</dbReference>
<sequence>MPEKDIVAINAMIDGFVRFGDLDSARKLFDGMSERSVVSWTSLISGYSKVGDMEAARVLFEEMPVKNLFTWNAMIGGYCKNNQPQRALELFRELQSAACPFHPDDVTVVSILPAISSTGMIDLGRWIHRYARKSGLDKKTNVATALMDMYFKCGDIQEARRVFDSIGAKEIASWNVMINGLAVNGQATEALDVFSDMTSFGERPNEITMIGVLSACAHGGLIKEGREWFNKMNEFGIQCRINHYGCMIDLLGRGGYLDEAERLIEEMPYSPNGIILSSLLFACVCYKDIDRAEQVMKMIERVEPGNVRNYVMMRNLYAEEKRWIDVERVKEVIRSCGGKNEAGCSVIEIGRRVWEFVSGDKVHPEWEIICGILGELKLHMKGVGTDRECEIELIG</sequence>
<feature type="repeat" description="PPR" evidence="2">
    <location>
        <begin position="5"/>
        <end position="39"/>
    </location>
</feature>
<dbReference type="NCBIfam" id="TIGR00756">
    <property type="entry name" value="PPR"/>
    <property type="match status" value="5"/>
</dbReference>
<keyword evidence="4" id="KW-1185">Reference proteome</keyword>
<dbReference type="Pfam" id="PF13041">
    <property type="entry name" value="PPR_2"/>
    <property type="match status" value="2"/>
</dbReference>
<dbReference type="OMA" id="KEGREWF"/>
<dbReference type="InterPro" id="IPR046848">
    <property type="entry name" value="E_motif"/>
</dbReference>
<dbReference type="InterPro" id="IPR002885">
    <property type="entry name" value="PPR_rpt"/>
</dbReference>
<evidence type="ECO:0008006" key="5">
    <source>
        <dbReference type="Google" id="ProtNLM"/>
    </source>
</evidence>
<gene>
    <name evidence="3" type="ORF">A4U43_UnF8180</name>
</gene>
<dbReference type="Pfam" id="PF20431">
    <property type="entry name" value="E_motif"/>
    <property type="match status" value="1"/>
</dbReference>
<organism evidence="3 4">
    <name type="scientific">Asparagus officinalis</name>
    <name type="common">Garden asparagus</name>
    <dbReference type="NCBI Taxonomy" id="4686"/>
    <lineage>
        <taxon>Eukaryota</taxon>
        <taxon>Viridiplantae</taxon>
        <taxon>Streptophyta</taxon>
        <taxon>Embryophyta</taxon>
        <taxon>Tracheophyta</taxon>
        <taxon>Spermatophyta</taxon>
        <taxon>Magnoliopsida</taxon>
        <taxon>Liliopsida</taxon>
        <taxon>Asparagales</taxon>
        <taxon>Asparagaceae</taxon>
        <taxon>Asparagoideae</taxon>
        <taxon>Asparagus</taxon>
    </lineage>
</organism>
<dbReference type="AlphaFoldDB" id="A0A1R3L613"/>